<protein>
    <submittedName>
        <fullName evidence="2">Uncharacterized protein</fullName>
    </submittedName>
</protein>
<dbReference type="InParanoid" id="A0A1Y2EEC8"/>
<dbReference type="RefSeq" id="XP_040719566.1">
    <property type="nucleotide sequence ID" value="XM_040865731.1"/>
</dbReference>
<comment type="caution">
    <text evidence="2">The sequence shown here is derived from an EMBL/GenBank/DDBJ whole genome shotgun (WGS) entry which is preliminary data.</text>
</comment>
<keyword evidence="1" id="KW-1133">Transmembrane helix</keyword>
<proteinExistence type="predicted"/>
<dbReference type="AlphaFoldDB" id="A0A1Y2EEC8"/>
<evidence type="ECO:0000313" key="3">
    <source>
        <dbReference type="Proteomes" id="UP000193689"/>
    </source>
</evidence>
<evidence type="ECO:0000256" key="1">
    <source>
        <dbReference type="SAM" id="Phobius"/>
    </source>
</evidence>
<evidence type="ECO:0000313" key="2">
    <source>
        <dbReference type="EMBL" id="ORY69616.1"/>
    </source>
</evidence>
<dbReference type="EMBL" id="MCFJ01000002">
    <property type="protein sequence ID" value="ORY69616.1"/>
    <property type="molecule type" value="Genomic_DNA"/>
</dbReference>
<keyword evidence="1" id="KW-0472">Membrane</keyword>
<sequence length="82" mass="8694">MSFCEPPKEPSRNLTEATLPFSYPTSRTQNVAIGILIAFPALAFLTVGTRVAGTLSSRRFGCGKWPPLHGTSAAAQLADTSI</sequence>
<organism evidence="2 3">
    <name type="scientific">Pseudomassariella vexata</name>
    <dbReference type="NCBI Taxonomy" id="1141098"/>
    <lineage>
        <taxon>Eukaryota</taxon>
        <taxon>Fungi</taxon>
        <taxon>Dikarya</taxon>
        <taxon>Ascomycota</taxon>
        <taxon>Pezizomycotina</taxon>
        <taxon>Sordariomycetes</taxon>
        <taxon>Xylariomycetidae</taxon>
        <taxon>Amphisphaeriales</taxon>
        <taxon>Pseudomassariaceae</taxon>
        <taxon>Pseudomassariella</taxon>
    </lineage>
</organism>
<name>A0A1Y2EEC8_9PEZI</name>
<keyword evidence="3" id="KW-1185">Reference proteome</keyword>
<dbReference type="Proteomes" id="UP000193689">
    <property type="component" value="Unassembled WGS sequence"/>
</dbReference>
<dbReference type="GeneID" id="63781943"/>
<feature type="transmembrane region" description="Helical" evidence="1">
    <location>
        <begin position="31"/>
        <end position="49"/>
    </location>
</feature>
<accession>A0A1Y2EEC8</accession>
<keyword evidence="1" id="KW-0812">Transmembrane</keyword>
<reference evidence="2 3" key="1">
    <citation type="submission" date="2016-07" db="EMBL/GenBank/DDBJ databases">
        <title>Pervasive Adenine N6-methylation of Active Genes in Fungi.</title>
        <authorList>
            <consortium name="DOE Joint Genome Institute"/>
            <person name="Mondo S.J."/>
            <person name="Dannebaum R.O."/>
            <person name="Kuo R.C."/>
            <person name="Labutti K."/>
            <person name="Haridas S."/>
            <person name="Kuo A."/>
            <person name="Salamov A."/>
            <person name="Ahrendt S.R."/>
            <person name="Lipzen A."/>
            <person name="Sullivan W."/>
            <person name="Andreopoulos W.B."/>
            <person name="Clum A."/>
            <person name="Lindquist E."/>
            <person name="Daum C."/>
            <person name="Ramamoorthy G.K."/>
            <person name="Gryganskyi A."/>
            <person name="Culley D."/>
            <person name="Magnuson J.K."/>
            <person name="James T.Y."/>
            <person name="O'Malley M.A."/>
            <person name="Stajich J.E."/>
            <person name="Spatafora J.W."/>
            <person name="Visel A."/>
            <person name="Grigoriev I.V."/>
        </authorList>
    </citation>
    <scope>NUCLEOTIDE SEQUENCE [LARGE SCALE GENOMIC DNA]</scope>
    <source>
        <strain evidence="2 3">CBS 129021</strain>
    </source>
</reference>
<gene>
    <name evidence="2" type="ORF">BCR38DRAFT_89137</name>
</gene>